<accession>A0A1F2WUG9</accession>
<dbReference type="Proteomes" id="UP000177876">
    <property type="component" value="Unassembled WGS sequence"/>
</dbReference>
<gene>
    <name evidence="2" type="ORF">A2Y75_06290</name>
</gene>
<dbReference type="EMBL" id="MELK01000002">
    <property type="protein sequence ID" value="OFW60501.1"/>
    <property type="molecule type" value="Genomic_DNA"/>
</dbReference>
<sequence length="204" mass="22415">MGKQEEEIVSHKEERKMMQAEAKRIKKKLKKSRRRKKTLLLLLALGGGAAFAARSYMKKPVPGSGQVVMMDENPGPLSSMLGEILKGYMQDPSKKAVADKMHVSMAIEDLDNSEMTTTINFAGSDITVRNGVDSNADIYIGTELPVLLALTRIPLGPQAIQWFMSSEEGQQIVTAVKNGKLKVRGLEKHPGQMMLYGKLMAPTA</sequence>
<dbReference type="AlphaFoldDB" id="A0A1F2WUG9"/>
<feature type="coiled-coil region" evidence="1">
    <location>
        <begin position="1"/>
        <end position="35"/>
    </location>
</feature>
<evidence type="ECO:0000313" key="3">
    <source>
        <dbReference type="Proteomes" id="UP000177876"/>
    </source>
</evidence>
<protein>
    <recommendedName>
        <fullName evidence="4">SCP2 domain-containing protein</fullName>
    </recommendedName>
</protein>
<name>A0A1F2WUG9_9ACTN</name>
<keyword evidence="1" id="KW-0175">Coiled coil</keyword>
<proteinExistence type="predicted"/>
<evidence type="ECO:0008006" key="4">
    <source>
        <dbReference type="Google" id="ProtNLM"/>
    </source>
</evidence>
<evidence type="ECO:0000313" key="2">
    <source>
        <dbReference type="EMBL" id="OFW60501.1"/>
    </source>
</evidence>
<organism evidence="2 3">
    <name type="scientific">Candidatus Solincola sediminis</name>
    <dbReference type="NCBI Taxonomy" id="1797199"/>
    <lineage>
        <taxon>Bacteria</taxon>
        <taxon>Bacillati</taxon>
        <taxon>Actinomycetota</taxon>
        <taxon>Candidatus Geothermincolia</taxon>
        <taxon>Candidatus Geothermincolales</taxon>
        <taxon>Candidatus Geothermincolaceae</taxon>
        <taxon>Candidatus Solincola</taxon>
    </lineage>
</organism>
<reference evidence="2 3" key="1">
    <citation type="journal article" date="2016" name="Nat. Commun.">
        <title>Thousands of microbial genomes shed light on interconnected biogeochemical processes in an aquifer system.</title>
        <authorList>
            <person name="Anantharaman K."/>
            <person name="Brown C.T."/>
            <person name="Hug L.A."/>
            <person name="Sharon I."/>
            <person name="Castelle C.J."/>
            <person name="Probst A.J."/>
            <person name="Thomas B.C."/>
            <person name="Singh A."/>
            <person name="Wilkins M.J."/>
            <person name="Karaoz U."/>
            <person name="Brodie E.L."/>
            <person name="Williams K.H."/>
            <person name="Hubbard S.S."/>
            <person name="Banfield J.F."/>
        </authorList>
    </citation>
    <scope>NUCLEOTIDE SEQUENCE [LARGE SCALE GENOMIC DNA]</scope>
</reference>
<evidence type="ECO:0000256" key="1">
    <source>
        <dbReference type="SAM" id="Coils"/>
    </source>
</evidence>
<comment type="caution">
    <text evidence="2">The sequence shown here is derived from an EMBL/GenBank/DDBJ whole genome shotgun (WGS) entry which is preliminary data.</text>
</comment>